<dbReference type="InterPro" id="IPR055348">
    <property type="entry name" value="DctQ"/>
</dbReference>
<dbReference type="GO" id="GO:0005886">
    <property type="term" value="C:plasma membrane"/>
    <property type="evidence" value="ECO:0007669"/>
    <property type="project" value="UniProtKB-SubCell"/>
</dbReference>
<comment type="subcellular location">
    <subcellularLocation>
        <location evidence="1">Cell inner membrane</location>
        <topology evidence="1">Multi-pass membrane protein</topology>
    </subcellularLocation>
</comment>
<evidence type="ECO:0000256" key="4">
    <source>
        <dbReference type="ARBA" id="ARBA00022519"/>
    </source>
</evidence>
<dbReference type="OrthoDB" id="9815614at2"/>
<keyword evidence="2" id="KW-0813">Transport</keyword>
<evidence type="ECO:0000256" key="8">
    <source>
        <dbReference type="ARBA" id="ARBA00038436"/>
    </source>
</evidence>
<evidence type="ECO:0000313" key="12">
    <source>
        <dbReference type="Proteomes" id="UP000319143"/>
    </source>
</evidence>
<protein>
    <submittedName>
        <fullName evidence="11">2,3-diketo-L-gulonate TRAP transporter small permease protein YiaM</fullName>
    </submittedName>
</protein>
<feature type="transmembrane region" description="Helical" evidence="9">
    <location>
        <begin position="12"/>
        <end position="36"/>
    </location>
</feature>
<evidence type="ECO:0000256" key="2">
    <source>
        <dbReference type="ARBA" id="ARBA00022448"/>
    </source>
</evidence>
<accession>A0A5C6DP52</accession>
<keyword evidence="3" id="KW-1003">Cell membrane</keyword>
<evidence type="ECO:0000256" key="5">
    <source>
        <dbReference type="ARBA" id="ARBA00022692"/>
    </source>
</evidence>
<proteinExistence type="inferred from homology"/>
<dbReference type="AlphaFoldDB" id="A0A5C6DP52"/>
<evidence type="ECO:0000256" key="7">
    <source>
        <dbReference type="ARBA" id="ARBA00023136"/>
    </source>
</evidence>
<reference evidence="11 12" key="1">
    <citation type="submission" date="2019-02" db="EMBL/GenBank/DDBJ databases">
        <title>Deep-cultivation of Planctomycetes and their phenomic and genomic characterization uncovers novel biology.</title>
        <authorList>
            <person name="Wiegand S."/>
            <person name="Jogler M."/>
            <person name="Boedeker C."/>
            <person name="Pinto D."/>
            <person name="Vollmers J."/>
            <person name="Rivas-Marin E."/>
            <person name="Kohn T."/>
            <person name="Peeters S.H."/>
            <person name="Heuer A."/>
            <person name="Rast P."/>
            <person name="Oberbeckmann S."/>
            <person name="Bunk B."/>
            <person name="Jeske O."/>
            <person name="Meyerdierks A."/>
            <person name="Storesund J.E."/>
            <person name="Kallscheuer N."/>
            <person name="Luecker S."/>
            <person name="Lage O.M."/>
            <person name="Pohl T."/>
            <person name="Merkel B.J."/>
            <person name="Hornburger P."/>
            <person name="Mueller R.-W."/>
            <person name="Bruemmer F."/>
            <person name="Labrenz M."/>
            <person name="Spormann A.M."/>
            <person name="Op Den Camp H."/>
            <person name="Overmann J."/>
            <person name="Amann R."/>
            <person name="Jetten M.S.M."/>
            <person name="Mascher T."/>
            <person name="Medema M.H."/>
            <person name="Devos D.P."/>
            <person name="Kaster A.-K."/>
            <person name="Ovreas L."/>
            <person name="Rohde M."/>
            <person name="Galperin M.Y."/>
            <person name="Jogler C."/>
        </authorList>
    </citation>
    <scope>NUCLEOTIDE SEQUENCE [LARGE SCALE GENOMIC DNA]</scope>
    <source>
        <strain evidence="11 12">Poly41</strain>
    </source>
</reference>
<feature type="domain" description="Tripartite ATP-independent periplasmic transporters DctQ component" evidence="10">
    <location>
        <begin position="28"/>
        <end position="159"/>
    </location>
</feature>
<keyword evidence="6 9" id="KW-1133">Transmembrane helix</keyword>
<organism evidence="11 12">
    <name type="scientific">Novipirellula artificiosorum</name>
    <dbReference type="NCBI Taxonomy" id="2528016"/>
    <lineage>
        <taxon>Bacteria</taxon>
        <taxon>Pseudomonadati</taxon>
        <taxon>Planctomycetota</taxon>
        <taxon>Planctomycetia</taxon>
        <taxon>Pirellulales</taxon>
        <taxon>Pirellulaceae</taxon>
        <taxon>Novipirellula</taxon>
    </lineage>
</organism>
<feature type="transmembrane region" description="Helical" evidence="9">
    <location>
        <begin position="132"/>
        <end position="151"/>
    </location>
</feature>
<dbReference type="InterPro" id="IPR007387">
    <property type="entry name" value="TRAP_DctQ"/>
</dbReference>
<dbReference type="Pfam" id="PF04290">
    <property type="entry name" value="DctQ"/>
    <property type="match status" value="1"/>
</dbReference>
<dbReference type="GO" id="GO:0015740">
    <property type="term" value="P:C4-dicarboxylate transport"/>
    <property type="evidence" value="ECO:0007669"/>
    <property type="project" value="TreeGrafter"/>
</dbReference>
<dbReference type="GO" id="GO:0022857">
    <property type="term" value="F:transmembrane transporter activity"/>
    <property type="evidence" value="ECO:0007669"/>
    <property type="project" value="TreeGrafter"/>
</dbReference>
<dbReference type="RefSeq" id="WP_146526700.1">
    <property type="nucleotide sequence ID" value="NZ_SJPV01000004.1"/>
</dbReference>
<keyword evidence="4" id="KW-0997">Cell inner membrane</keyword>
<gene>
    <name evidence="11" type="primary">yiaM</name>
    <name evidence="11" type="ORF">Poly41_28580</name>
</gene>
<evidence type="ECO:0000313" key="11">
    <source>
        <dbReference type="EMBL" id="TWU38382.1"/>
    </source>
</evidence>
<dbReference type="Proteomes" id="UP000319143">
    <property type="component" value="Unassembled WGS sequence"/>
</dbReference>
<dbReference type="PANTHER" id="PTHR35011">
    <property type="entry name" value="2,3-DIKETO-L-GULONATE TRAP TRANSPORTER SMALL PERMEASE PROTEIN YIAM"/>
    <property type="match status" value="1"/>
</dbReference>
<evidence type="ECO:0000256" key="3">
    <source>
        <dbReference type="ARBA" id="ARBA00022475"/>
    </source>
</evidence>
<comment type="similarity">
    <text evidence="8">Belongs to the TRAP transporter small permease family.</text>
</comment>
<sequence length="175" mass="19502">MRQIALKVSAGLNLLLNWLLILAMALLVLDVVWGVFTRYIVGEQANWTEELARFLLVWVAMLGGAVAFGTKGHLGVDYFVGKFDPSIRKIVALLGHVVVLFFAMTIFVLGGIRMVHDAFAMEQTTPALGWRMGYIYMVLPLAGCFMVLFTIENLIRTLRPSADPLQRSDSVEQVN</sequence>
<dbReference type="EMBL" id="SJPV01000004">
    <property type="protein sequence ID" value="TWU38382.1"/>
    <property type="molecule type" value="Genomic_DNA"/>
</dbReference>
<feature type="transmembrane region" description="Helical" evidence="9">
    <location>
        <begin position="90"/>
        <end position="112"/>
    </location>
</feature>
<keyword evidence="7 9" id="KW-0472">Membrane</keyword>
<name>A0A5C6DP52_9BACT</name>
<keyword evidence="5 9" id="KW-0812">Transmembrane</keyword>
<evidence type="ECO:0000256" key="6">
    <source>
        <dbReference type="ARBA" id="ARBA00022989"/>
    </source>
</evidence>
<evidence type="ECO:0000256" key="9">
    <source>
        <dbReference type="SAM" id="Phobius"/>
    </source>
</evidence>
<comment type="caution">
    <text evidence="11">The sequence shown here is derived from an EMBL/GenBank/DDBJ whole genome shotgun (WGS) entry which is preliminary data.</text>
</comment>
<evidence type="ECO:0000259" key="10">
    <source>
        <dbReference type="Pfam" id="PF04290"/>
    </source>
</evidence>
<feature type="transmembrane region" description="Helical" evidence="9">
    <location>
        <begin position="51"/>
        <end position="69"/>
    </location>
</feature>
<keyword evidence="12" id="KW-1185">Reference proteome</keyword>
<evidence type="ECO:0000256" key="1">
    <source>
        <dbReference type="ARBA" id="ARBA00004429"/>
    </source>
</evidence>
<dbReference type="PANTHER" id="PTHR35011:SF11">
    <property type="entry name" value="TRAP TRANSPORTER SMALL PERMEASE PROTEIN"/>
    <property type="match status" value="1"/>
</dbReference>